<reference evidence="3" key="1">
    <citation type="submission" date="2016-10" db="EMBL/GenBank/DDBJ databases">
        <authorList>
            <person name="Varghese N."/>
            <person name="Submissions S."/>
        </authorList>
    </citation>
    <scope>NUCLEOTIDE SEQUENCE [LARGE SCALE GENOMIC DNA]</scope>
    <source>
        <strain evidence="3">DSM 44260</strain>
    </source>
</reference>
<dbReference type="InterPro" id="IPR059050">
    <property type="entry name" value="Rv3660c_N"/>
</dbReference>
<dbReference type="EMBL" id="FOGI01000007">
    <property type="protein sequence ID" value="SES05165.1"/>
    <property type="molecule type" value="Genomic_DNA"/>
</dbReference>
<dbReference type="Gene3D" id="3.40.50.300">
    <property type="entry name" value="P-loop containing nucleotide triphosphate hydrolases"/>
    <property type="match status" value="1"/>
</dbReference>
<keyword evidence="2" id="KW-0378">Hydrolase</keyword>
<sequence length="353" mass="36768">MHRPTAWLRDETLAEHVLRLCAAAGTEPHRADQLSDVRARWPSAPLVLLDEPAAAACADAGLPRRKGVVLVVAGTPPPGSWERAVRLGAERVVSLPEDEPWLAAALADVTEAPAGTAGRVLAVIGGTGGAGASVFATAVALTAVRSGTNALLVDCDPMGGGLDLVLGAEDEPGLRWPDVRLRTGRVPVSSLHSSLPGRTKGKFRLTLLSGAREGDGPAPDAVVAVMEAGTRAGETVVCDLPRAPDPTSRVALDRADLTVLIVPAELRAAAATRRLATYLASQGIRPSLVVRDSPHLRPPDIAKAVDLPLLASYRRDPALPARLDEGSFPLRGSLSRASKTVLHALETGVGHVR</sequence>
<protein>
    <submittedName>
        <fullName evidence="2">Helicase/secretion neighborhood CpaE-like protein</fullName>
    </submittedName>
</protein>
<dbReference type="GO" id="GO:0009898">
    <property type="term" value="C:cytoplasmic side of plasma membrane"/>
    <property type="evidence" value="ECO:0007669"/>
    <property type="project" value="TreeGrafter"/>
</dbReference>
<organism evidence="2 3">
    <name type="scientific">Actinokineospora terrae</name>
    <dbReference type="NCBI Taxonomy" id="155974"/>
    <lineage>
        <taxon>Bacteria</taxon>
        <taxon>Bacillati</taxon>
        <taxon>Actinomycetota</taxon>
        <taxon>Actinomycetes</taxon>
        <taxon>Pseudonocardiales</taxon>
        <taxon>Pseudonocardiaceae</taxon>
        <taxon>Actinokineospora</taxon>
    </lineage>
</organism>
<dbReference type="AlphaFoldDB" id="A0A1H9U6S0"/>
<evidence type="ECO:0000313" key="2">
    <source>
        <dbReference type="EMBL" id="SES05165.1"/>
    </source>
</evidence>
<keyword evidence="2" id="KW-0067">ATP-binding</keyword>
<dbReference type="STRING" id="155974.SAMN04487818_10727"/>
<dbReference type="NCBIfam" id="TIGR03815">
    <property type="entry name" value="CpaE_hom_Actino"/>
    <property type="match status" value="1"/>
</dbReference>
<dbReference type="GO" id="GO:0005524">
    <property type="term" value="F:ATP binding"/>
    <property type="evidence" value="ECO:0007669"/>
    <property type="project" value="TreeGrafter"/>
</dbReference>
<evidence type="ECO:0000259" key="1">
    <source>
        <dbReference type="Pfam" id="PF26563"/>
    </source>
</evidence>
<dbReference type="GO" id="GO:0016887">
    <property type="term" value="F:ATP hydrolysis activity"/>
    <property type="evidence" value="ECO:0007669"/>
    <property type="project" value="TreeGrafter"/>
</dbReference>
<keyword evidence="2" id="KW-0547">Nucleotide-binding</keyword>
<gene>
    <name evidence="2" type="ORF">SAMN04487818_10727</name>
</gene>
<dbReference type="GO" id="GO:0051782">
    <property type="term" value="P:negative regulation of cell division"/>
    <property type="evidence" value="ECO:0007669"/>
    <property type="project" value="TreeGrafter"/>
</dbReference>
<dbReference type="PANTHER" id="PTHR43384">
    <property type="entry name" value="SEPTUM SITE-DETERMINING PROTEIN MIND HOMOLOG, CHLOROPLASTIC-RELATED"/>
    <property type="match status" value="1"/>
</dbReference>
<keyword evidence="3" id="KW-1185">Reference proteome</keyword>
<proteinExistence type="predicted"/>
<dbReference type="InterPro" id="IPR022521">
    <property type="entry name" value="Rv3660c"/>
</dbReference>
<name>A0A1H9U6S0_9PSEU</name>
<dbReference type="SUPFAM" id="SSF52540">
    <property type="entry name" value="P-loop containing nucleoside triphosphate hydrolases"/>
    <property type="match status" value="1"/>
</dbReference>
<keyword evidence="2" id="KW-0347">Helicase</keyword>
<dbReference type="Pfam" id="PF26563">
    <property type="entry name" value="Rv3660c_N"/>
    <property type="match status" value="1"/>
</dbReference>
<dbReference type="InterPro" id="IPR050625">
    <property type="entry name" value="ParA/MinD_ATPase"/>
</dbReference>
<accession>A0A1H9U6S0</accession>
<dbReference type="GO" id="GO:0005829">
    <property type="term" value="C:cytosol"/>
    <property type="evidence" value="ECO:0007669"/>
    <property type="project" value="TreeGrafter"/>
</dbReference>
<dbReference type="GO" id="GO:0004386">
    <property type="term" value="F:helicase activity"/>
    <property type="evidence" value="ECO:0007669"/>
    <property type="project" value="UniProtKB-KW"/>
</dbReference>
<dbReference type="RefSeq" id="WP_092779221.1">
    <property type="nucleotide sequence ID" value="NZ_FOGI01000007.1"/>
</dbReference>
<dbReference type="PANTHER" id="PTHR43384:SF11">
    <property type="entry name" value="SEPTUM SITE DETERMINING PROTEIN"/>
    <property type="match status" value="1"/>
</dbReference>
<dbReference type="InterPro" id="IPR027417">
    <property type="entry name" value="P-loop_NTPase"/>
</dbReference>
<dbReference type="Proteomes" id="UP000199051">
    <property type="component" value="Unassembled WGS sequence"/>
</dbReference>
<feature type="domain" description="Rv3660c-like CheY-like N-terminal" evidence="1">
    <location>
        <begin position="8"/>
        <end position="113"/>
    </location>
</feature>
<evidence type="ECO:0000313" key="3">
    <source>
        <dbReference type="Proteomes" id="UP000199051"/>
    </source>
</evidence>